<gene>
    <name evidence="2" type="ORF">ACFOOI_08665</name>
</gene>
<evidence type="ECO:0008006" key="4">
    <source>
        <dbReference type="Google" id="ProtNLM"/>
    </source>
</evidence>
<feature type="signal peptide" evidence="1">
    <location>
        <begin position="1"/>
        <end position="19"/>
    </location>
</feature>
<proteinExistence type="predicted"/>
<keyword evidence="3" id="KW-1185">Reference proteome</keyword>
<dbReference type="Gene3D" id="2.60.40.1930">
    <property type="match status" value="1"/>
</dbReference>
<name>A0ABV7YVZ4_9BACT</name>
<organism evidence="2 3">
    <name type="scientific">Lacihabitans lacunae</name>
    <dbReference type="NCBI Taxonomy" id="1028214"/>
    <lineage>
        <taxon>Bacteria</taxon>
        <taxon>Pseudomonadati</taxon>
        <taxon>Bacteroidota</taxon>
        <taxon>Cytophagia</taxon>
        <taxon>Cytophagales</taxon>
        <taxon>Leadbetterellaceae</taxon>
        <taxon>Lacihabitans</taxon>
    </lineage>
</organism>
<feature type="chain" id="PRO_5045730776" description="Macroglobulin domain-containing protein" evidence="1">
    <location>
        <begin position="20"/>
        <end position="747"/>
    </location>
</feature>
<evidence type="ECO:0000313" key="3">
    <source>
        <dbReference type="Proteomes" id="UP001595616"/>
    </source>
</evidence>
<reference evidence="3" key="1">
    <citation type="journal article" date="2019" name="Int. J. Syst. Evol. Microbiol.">
        <title>The Global Catalogue of Microorganisms (GCM) 10K type strain sequencing project: providing services to taxonomists for standard genome sequencing and annotation.</title>
        <authorList>
            <consortium name="The Broad Institute Genomics Platform"/>
            <consortium name="The Broad Institute Genome Sequencing Center for Infectious Disease"/>
            <person name="Wu L."/>
            <person name="Ma J."/>
        </authorList>
    </citation>
    <scope>NUCLEOTIDE SEQUENCE [LARGE SCALE GENOMIC DNA]</scope>
    <source>
        <strain evidence="3">CECT 7956</strain>
    </source>
</reference>
<dbReference type="Proteomes" id="UP001595616">
    <property type="component" value="Unassembled WGS sequence"/>
</dbReference>
<dbReference type="EMBL" id="JBHRYQ010000001">
    <property type="protein sequence ID" value="MFC3810724.1"/>
    <property type="molecule type" value="Genomic_DNA"/>
</dbReference>
<protein>
    <recommendedName>
        <fullName evidence="4">Macroglobulin domain-containing protein</fullName>
    </recommendedName>
</protein>
<accession>A0ABV7YVZ4</accession>
<sequence length="747" mass="83704">MQKIKLIAILLIMASKLVAQDIYQTEKVFIQTDRESYLKGDTIWMSASVYDATSLLPSIQSGIAHIVVYNEKNAPLAHLKVKLENGKGDAFYPIPKNQSGTKIQIKSYTNVMRNFEEKYFFVKDISLNSTPAAVATKNELNPKVLFFPEGGHIVDNLTCKVALKAHEFGKIPKTFEGKIVDSKGTMVTTFFFDTQGLSTMFLKPVSGEKYFAVYKLGDKEYKDELPAAEPYGFVLAVDNVVFQDGALVDVYSNLNEPQKLTLIAQQRGEVLTRIPFETTSTLHRFNLDGKNIPFDGIVQIMIKDESGKTLNERLIYHRKNNPFKTKIINYKNSRVFKGSVSFDLEVTDNSGKAVSDADLNVAVEDIAYSKNGSDLSLEKYLKFDADLGEISVNTDSIKSLEPTISKFYLDNLMLTLKWPRKSGDQKFLSEKTLMLEGKVSLNGRSFGAGLCHLFFQDKVGWSSYVAETDGRGVFKVAGFWMDSVKIVATDAFGTQLDLKLAEEFVPGVAYDNSAFEKIDDETLSEADLKSNAIQLEEIVVKSTVDLKNDFRRKAYAWLPDAEFVPNAEELSKFDRSISLVEYFVGELNHPSTADSITKTKLKTAVYMDGKRVPQDFITLVKPSDIILIDKITNAAKIKKMGETSVSVVNILTKKDKNVNTVFKSPKTITWLGAAATKEFYSPTYKVRVLNRPIDKRKTLHWATNLKTDADGKVKVSFSNSDTSKAYRVIVNGSDEVGHFFNLEQILR</sequence>
<keyword evidence="1" id="KW-0732">Signal</keyword>
<evidence type="ECO:0000313" key="2">
    <source>
        <dbReference type="EMBL" id="MFC3810724.1"/>
    </source>
</evidence>
<dbReference type="RefSeq" id="WP_379837087.1">
    <property type="nucleotide sequence ID" value="NZ_JBHRYQ010000001.1"/>
</dbReference>
<evidence type="ECO:0000256" key="1">
    <source>
        <dbReference type="SAM" id="SignalP"/>
    </source>
</evidence>
<comment type="caution">
    <text evidence="2">The sequence shown here is derived from an EMBL/GenBank/DDBJ whole genome shotgun (WGS) entry which is preliminary data.</text>
</comment>